<accession>A0A2L0F542</accession>
<dbReference type="AlphaFoldDB" id="A0A2L0F542"/>
<evidence type="ECO:0000313" key="2">
    <source>
        <dbReference type="Proteomes" id="UP000238348"/>
    </source>
</evidence>
<protein>
    <submittedName>
        <fullName evidence="1">Uncharacterized protein</fullName>
    </submittedName>
</protein>
<proteinExistence type="predicted"/>
<name>A0A2L0F542_SORCE</name>
<organism evidence="1 2">
    <name type="scientific">Sorangium cellulosum</name>
    <name type="common">Polyangium cellulosum</name>
    <dbReference type="NCBI Taxonomy" id="56"/>
    <lineage>
        <taxon>Bacteria</taxon>
        <taxon>Pseudomonadati</taxon>
        <taxon>Myxococcota</taxon>
        <taxon>Polyangia</taxon>
        <taxon>Polyangiales</taxon>
        <taxon>Polyangiaceae</taxon>
        <taxon>Sorangium</taxon>
    </lineage>
</organism>
<dbReference type="EMBL" id="CP012673">
    <property type="protein sequence ID" value="AUX46694.1"/>
    <property type="molecule type" value="Genomic_DNA"/>
</dbReference>
<evidence type="ECO:0000313" key="1">
    <source>
        <dbReference type="EMBL" id="AUX46694.1"/>
    </source>
</evidence>
<reference evidence="1 2" key="1">
    <citation type="submission" date="2015-09" db="EMBL/GenBank/DDBJ databases">
        <title>Sorangium comparison.</title>
        <authorList>
            <person name="Zaburannyi N."/>
            <person name="Bunk B."/>
            <person name="Overmann J."/>
            <person name="Mueller R."/>
        </authorList>
    </citation>
    <scope>NUCLEOTIDE SEQUENCE [LARGE SCALE GENOMIC DNA]</scope>
    <source>
        <strain evidence="1 2">So ce26</strain>
    </source>
</reference>
<gene>
    <name evidence="1" type="ORF">SOCE26_082020</name>
</gene>
<sequence>MASANVAERALALIDWSSLRAVGGDGEGVQRAIEELLLSESGEAAQRAYWGIENHAFVQGELFEVSGACSSVLIASLADPREKWVRVAVLELIFQIICGHASASPGTPADIVQRCRRVVREGLWLLYREAICGERDAALDVLEQLGEGERARRLLSTATADATHARRGRP</sequence>
<dbReference type="Proteomes" id="UP000238348">
    <property type="component" value="Chromosome"/>
</dbReference>